<name>A0A401REF2_CHIPU</name>
<sequence>MVSRGKSKKVFGSAVFHNAIFPVNSRRERWQAPLKVILSSR</sequence>
<gene>
    <name evidence="1" type="ORF">chiPu_0022586</name>
</gene>
<evidence type="ECO:0000313" key="2">
    <source>
        <dbReference type="Proteomes" id="UP000287033"/>
    </source>
</evidence>
<dbReference type="EMBL" id="BEZZ01009077">
    <property type="protein sequence ID" value="GCC16531.1"/>
    <property type="molecule type" value="Genomic_DNA"/>
</dbReference>
<keyword evidence="2" id="KW-1185">Reference proteome</keyword>
<reference evidence="1 2" key="1">
    <citation type="journal article" date="2018" name="Nat. Ecol. Evol.">
        <title>Shark genomes provide insights into elasmobranch evolution and the origin of vertebrates.</title>
        <authorList>
            <person name="Hara Y"/>
            <person name="Yamaguchi K"/>
            <person name="Onimaru K"/>
            <person name="Kadota M"/>
            <person name="Koyanagi M"/>
            <person name="Keeley SD"/>
            <person name="Tatsumi K"/>
            <person name="Tanaka K"/>
            <person name="Motone F"/>
            <person name="Kageyama Y"/>
            <person name="Nozu R"/>
            <person name="Adachi N"/>
            <person name="Nishimura O"/>
            <person name="Nakagawa R"/>
            <person name="Tanegashima C"/>
            <person name="Kiyatake I"/>
            <person name="Matsumoto R"/>
            <person name="Murakumo K"/>
            <person name="Nishida K"/>
            <person name="Terakita A"/>
            <person name="Kuratani S"/>
            <person name="Sato K"/>
            <person name="Hyodo S Kuraku.S."/>
        </authorList>
    </citation>
    <scope>NUCLEOTIDE SEQUENCE [LARGE SCALE GENOMIC DNA]</scope>
</reference>
<accession>A0A401REF2</accession>
<proteinExistence type="predicted"/>
<feature type="non-terminal residue" evidence="1">
    <location>
        <position position="41"/>
    </location>
</feature>
<protein>
    <submittedName>
        <fullName evidence="1">Uncharacterized protein</fullName>
    </submittedName>
</protein>
<evidence type="ECO:0000313" key="1">
    <source>
        <dbReference type="EMBL" id="GCC16531.1"/>
    </source>
</evidence>
<dbReference type="Proteomes" id="UP000287033">
    <property type="component" value="Unassembled WGS sequence"/>
</dbReference>
<organism evidence="1 2">
    <name type="scientific">Chiloscyllium punctatum</name>
    <name type="common">Brownbanded bambooshark</name>
    <name type="synonym">Hemiscyllium punctatum</name>
    <dbReference type="NCBI Taxonomy" id="137246"/>
    <lineage>
        <taxon>Eukaryota</taxon>
        <taxon>Metazoa</taxon>
        <taxon>Chordata</taxon>
        <taxon>Craniata</taxon>
        <taxon>Vertebrata</taxon>
        <taxon>Chondrichthyes</taxon>
        <taxon>Elasmobranchii</taxon>
        <taxon>Galeomorphii</taxon>
        <taxon>Galeoidea</taxon>
        <taxon>Orectolobiformes</taxon>
        <taxon>Hemiscylliidae</taxon>
        <taxon>Chiloscyllium</taxon>
    </lineage>
</organism>
<comment type="caution">
    <text evidence="1">The sequence shown here is derived from an EMBL/GenBank/DDBJ whole genome shotgun (WGS) entry which is preliminary data.</text>
</comment>
<dbReference type="AlphaFoldDB" id="A0A401REF2"/>